<dbReference type="EMBL" id="JBHSWI010000001">
    <property type="protein sequence ID" value="MFC6647347.1"/>
    <property type="molecule type" value="Genomic_DNA"/>
</dbReference>
<sequence length="299" mass="32895">MDPLSEVLALLKVHSLAAGAYGIAEGVAIQWPYHGGIKCYAIASGSAWLELEGHPEPIPMAAGDCFILPPGPPFCIATDLSLPRVDFMTLREQCRAAETLVPQNCSTYMLGGHFALQGKHAELLLGSLPPVIHIRNEDGKAAMRWSLERMRNEAQQQDPGSALITQQLAFIMLIEALRLHFADDTRPVKGWLAALADPQMGAAIAAMHERPHHCWTLESLASEIGMSRSVFAQRFKQTVGLSPMEYLTEWRMQLAADKLQRSRESLAEIAASLGYESASAFGKAFKRVMGFPPRQYQRA</sequence>
<keyword evidence="2" id="KW-0238">DNA-binding</keyword>
<dbReference type="InterPro" id="IPR020449">
    <property type="entry name" value="Tscrpt_reg_AraC-type_HTH"/>
</dbReference>
<comment type="caution">
    <text evidence="5">The sequence shown here is derived from an EMBL/GenBank/DDBJ whole genome shotgun (WGS) entry which is preliminary data.</text>
</comment>
<dbReference type="PRINTS" id="PR00032">
    <property type="entry name" value="HTHARAC"/>
</dbReference>
<protein>
    <submittedName>
        <fullName evidence="5">AraC family transcriptional regulator</fullName>
    </submittedName>
</protein>
<evidence type="ECO:0000259" key="4">
    <source>
        <dbReference type="PROSITE" id="PS01124"/>
    </source>
</evidence>
<dbReference type="PROSITE" id="PS01124">
    <property type="entry name" value="HTH_ARAC_FAMILY_2"/>
    <property type="match status" value="1"/>
</dbReference>
<dbReference type="PANTHER" id="PTHR46796:SF7">
    <property type="entry name" value="ARAC FAMILY TRANSCRIPTIONAL REGULATOR"/>
    <property type="match status" value="1"/>
</dbReference>
<organism evidence="5 6">
    <name type="scientific">Granulicella cerasi</name>
    <dbReference type="NCBI Taxonomy" id="741063"/>
    <lineage>
        <taxon>Bacteria</taxon>
        <taxon>Pseudomonadati</taxon>
        <taxon>Acidobacteriota</taxon>
        <taxon>Terriglobia</taxon>
        <taxon>Terriglobales</taxon>
        <taxon>Acidobacteriaceae</taxon>
        <taxon>Granulicella</taxon>
    </lineage>
</organism>
<name>A0ABW1ZFA0_9BACT</name>
<dbReference type="SUPFAM" id="SSF51182">
    <property type="entry name" value="RmlC-like cupins"/>
    <property type="match status" value="1"/>
</dbReference>
<keyword evidence="6" id="KW-1185">Reference proteome</keyword>
<dbReference type="Pfam" id="PF12833">
    <property type="entry name" value="HTH_18"/>
    <property type="match status" value="1"/>
</dbReference>
<evidence type="ECO:0000256" key="3">
    <source>
        <dbReference type="ARBA" id="ARBA00023163"/>
    </source>
</evidence>
<reference evidence="6" key="1">
    <citation type="journal article" date="2019" name="Int. J. Syst. Evol. Microbiol.">
        <title>The Global Catalogue of Microorganisms (GCM) 10K type strain sequencing project: providing services to taxonomists for standard genome sequencing and annotation.</title>
        <authorList>
            <consortium name="The Broad Institute Genomics Platform"/>
            <consortium name="The Broad Institute Genome Sequencing Center for Infectious Disease"/>
            <person name="Wu L."/>
            <person name="Ma J."/>
        </authorList>
    </citation>
    <scope>NUCLEOTIDE SEQUENCE [LARGE SCALE GENOMIC DNA]</scope>
    <source>
        <strain evidence="6">CGMCC 1.16026</strain>
    </source>
</reference>
<dbReference type="Gene3D" id="1.10.10.60">
    <property type="entry name" value="Homeodomain-like"/>
    <property type="match status" value="2"/>
</dbReference>
<dbReference type="InterPro" id="IPR011051">
    <property type="entry name" value="RmlC_Cupin_sf"/>
</dbReference>
<evidence type="ECO:0000313" key="6">
    <source>
        <dbReference type="Proteomes" id="UP001596391"/>
    </source>
</evidence>
<dbReference type="InterPro" id="IPR018060">
    <property type="entry name" value="HTH_AraC"/>
</dbReference>
<dbReference type="PROSITE" id="PS00041">
    <property type="entry name" value="HTH_ARAC_FAMILY_1"/>
    <property type="match status" value="1"/>
</dbReference>
<evidence type="ECO:0000313" key="5">
    <source>
        <dbReference type="EMBL" id="MFC6647347.1"/>
    </source>
</evidence>
<dbReference type="SMART" id="SM00342">
    <property type="entry name" value="HTH_ARAC"/>
    <property type="match status" value="1"/>
</dbReference>
<proteinExistence type="predicted"/>
<evidence type="ECO:0000256" key="2">
    <source>
        <dbReference type="ARBA" id="ARBA00023125"/>
    </source>
</evidence>
<dbReference type="RefSeq" id="WP_263370749.1">
    <property type="nucleotide sequence ID" value="NZ_JAGSYD010000002.1"/>
</dbReference>
<keyword evidence="1" id="KW-0805">Transcription regulation</keyword>
<gene>
    <name evidence="5" type="ORF">ACFQBQ_17570</name>
</gene>
<dbReference type="InterPro" id="IPR032783">
    <property type="entry name" value="AraC_lig"/>
</dbReference>
<keyword evidence="3" id="KW-0804">Transcription</keyword>
<evidence type="ECO:0000256" key="1">
    <source>
        <dbReference type="ARBA" id="ARBA00023015"/>
    </source>
</evidence>
<dbReference type="InterPro" id="IPR018062">
    <property type="entry name" value="HTH_AraC-typ_CS"/>
</dbReference>
<feature type="domain" description="HTH araC/xylS-type" evidence="4">
    <location>
        <begin position="201"/>
        <end position="299"/>
    </location>
</feature>
<dbReference type="Pfam" id="PF12852">
    <property type="entry name" value="Cupin_6"/>
    <property type="match status" value="1"/>
</dbReference>
<dbReference type="InterPro" id="IPR050204">
    <property type="entry name" value="AraC_XylS_family_regulators"/>
</dbReference>
<accession>A0ABW1ZFA0</accession>
<dbReference type="Proteomes" id="UP001596391">
    <property type="component" value="Unassembled WGS sequence"/>
</dbReference>
<dbReference type="PANTHER" id="PTHR46796">
    <property type="entry name" value="HTH-TYPE TRANSCRIPTIONAL ACTIVATOR RHAS-RELATED"/>
    <property type="match status" value="1"/>
</dbReference>
<dbReference type="InterPro" id="IPR009057">
    <property type="entry name" value="Homeodomain-like_sf"/>
</dbReference>
<dbReference type="SUPFAM" id="SSF46689">
    <property type="entry name" value="Homeodomain-like"/>
    <property type="match status" value="2"/>
</dbReference>